<dbReference type="SUPFAM" id="SSF75304">
    <property type="entry name" value="Amidase signature (AS) enzymes"/>
    <property type="match status" value="1"/>
</dbReference>
<dbReference type="Pfam" id="PF01425">
    <property type="entry name" value="Amidase"/>
    <property type="match status" value="1"/>
</dbReference>
<sequence length="425" mass="44969">MSSTFLPSSPLESLQMAQAEIGSGHNCFVYVPEQPLADEKADSLPLAGLPIAVKDVIDCQGMPTAAGSRFTALQPRSARLIDQLVAAGASVVGKTQAHQFSFGTTGDVSFAGAVRNAWDPSLMAGGSSGGSAVAVALGIVPAAVGTDTAGSIRIPAALNGVVGFKPTYGTLSSEGIFPLSPSLDTPGLVGRDVSTLVTVWEALHEVADDAQRPVRAHRPLRFGVLPSSSLTGMASRVESGLVHTLKRLDAKSNTLLETPHVDLEILRRLYLSIIGWEGSMIHDGLSRVAPELYDDEIRQRIGNLFGVTFEDYLTALNAAQQQRHELSELFQDYDVLVSPTLAIETPGIGQRTVQDDSGLEQVWGALAHFTSPWNVVGFPAITLPIPGAEQPIPIGLQLIGKPECDTALLSIAEQVEALLRGEIED</sequence>
<name>A0ABU2AWQ0_9MICC</name>
<dbReference type="InterPro" id="IPR000120">
    <property type="entry name" value="Amidase"/>
</dbReference>
<dbReference type="RefSeq" id="WP_310169897.1">
    <property type="nucleotide sequence ID" value="NZ_BAABHE010000002.1"/>
</dbReference>
<organism evidence="2 3">
    <name type="scientific">Enteractinococcus fodinae</name>
    <dbReference type="NCBI Taxonomy" id="684663"/>
    <lineage>
        <taxon>Bacteria</taxon>
        <taxon>Bacillati</taxon>
        <taxon>Actinomycetota</taxon>
        <taxon>Actinomycetes</taxon>
        <taxon>Micrococcales</taxon>
        <taxon>Micrococcaceae</taxon>
    </lineage>
</organism>
<dbReference type="InterPro" id="IPR023631">
    <property type="entry name" value="Amidase_dom"/>
</dbReference>
<keyword evidence="3" id="KW-1185">Reference proteome</keyword>
<evidence type="ECO:0000313" key="3">
    <source>
        <dbReference type="Proteomes" id="UP001183794"/>
    </source>
</evidence>
<dbReference type="GO" id="GO:0050567">
    <property type="term" value="F:glutaminyl-tRNA synthase (glutamine-hydrolyzing) activity"/>
    <property type="evidence" value="ECO:0007669"/>
    <property type="project" value="UniProtKB-EC"/>
</dbReference>
<dbReference type="InterPro" id="IPR036928">
    <property type="entry name" value="AS_sf"/>
</dbReference>
<dbReference type="Proteomes" id="UP001183794">
    <property type="component" value="Unassembled WGS sequence"/>
</dbReference>
<evidence type="ECO:0000313" key="2">
    <source>
        <dbReference type="EMBL" id="MDR7345779.1"/>
    </source>
</evidence>
<dbReference type="EMBL" id="JAVDYJ010000001">
    <property type="protein sequence ID" value="MDR7345779.1"/>
    <property type="molecule type" value="Genomic_DNA"/>
</dbReference>
<reference evidence="2 3" key="1">
    <citation type="submission" date="2023-07" db="EMBL/GenBank/DDBJ databases">
        <title>Sequencing the genomes of 1000 actinobacteria strains.</title>
        <authorList>
            <person name="Klenk H.-P."/>
        </authorList>
    </citation>
    <scope>NUCLEOTIDE SEQUENCE [LARGE SCALE GENOMIC DNA]</scope>
    <source>
        <strain evidence="2 3">DSM 22966</strain>
    </source>
</reference>
<evidence type="ECO:0000259" key="1">
    <source>
        <dbReference type="Pfam" id="PF01425"/>
    </source>
</evidence>
<protein>
    <submittedName>
        <fullName evidence="2">Aspartyl-tRNA(Asn)/glutamyl-tRNA(Gln) amidotransferase subunit A</fullName>
        <ecNumber evidence="2">6.3.5.6</ecNumber>
        <ecNumber evidence="2">6.3.5.7</ecNumber>
    </submittedName>
</protein>
<keyword evidence="2" id="KW-0436">Ligase</keyword>
<dbReference type="PANTHER" id="PTHR11895">
    <property type="entry name" value="TRANSAMIDASE"/>
    <property type="match status" value="1"/>
</dbReference>
<dbReference type="GO" id="GO:0050566">
    <property type="term" value="F:asparaginyl-tRNA synthase (glutamine-hydrolyzing) activity"/>
    <property type="evidence" value="ECO:0007669"/>
    <property type="project" value="UniProtKB-EC"/>
</dbReference>
<dbReference type="EC" id="6.3.5.7" evidence="2"/>
<proteinExistence type="predicted"/>
<accession>A0ABU2AWQ0</accession>
<gene>
    <name evidence="2" type="ORF">J2S62_000036</name>
</gene>
<dbReference type="EC" id="6.3.5.6" evidence="2"/>
<dbReference type="PROSITE" id="PS00571">
    <property type="entry name" value="AMIDASES"/>
    <property type="match status" value="1"/>
</dbReference>
<dbReference type="PANTHER" id="PTHR11895:SF176">
    <property type="entry name" value="AMIDASE AMID-RELATED"/>
    <property type="match status" value="1"/>
</dbReference>
<feature type="domain" description="Amidase" evidence="1">
    <location>
        <begin position="40"/>
        <end position="409"/>
    </location>
</feature>
<dbReference type="Gene3D" id="3.90.1300.10">
    <property type="entry name" value="Amidase signature (AS) domain"/>
    <property type="match status" value="1"/>
</dbReference>
<dbReference type="InterPro" id="IPR020556">
    <property type="entry name" value="Amidase_CS"/>
</dbReference>
<comment type="caution">
    <text evidence="2">The sequence shown here is derived from an EMBL/GenBank/DDBJ whole genome shotgun (WGS) entry which is preliminary data.</text>
</comment>